<protein>
    <recommendedName>
        <fullName evidence="3">Nucleotidyltransferase family protein</fullName>
    </recommendedName>
</protein>
<name>A0A8J3D448_9BACT</name>
<dbReference type="RefSeq" id="WP_229580275.1">
    <property type="nucleotide sequence ID" value="NZ_BMXF01000001.1"/>
</dbReference>
<sequence length="373" mass="44144">MDRLLENISPELKLLLIAANPNHYSSHIQWLDLDWHRVEELVDWHQTQALLYREIRSRPEIPAKFMQSMQSDATATAVGNMILAKESDRLMKLLHDNGVDAFLMKGALWATLYYEEIGLREFGDIDFFINRPDVDKSVVVMDKAGYIADKYRAYLLSDPIRSNLYFTTDYQLPLEAKITQLIKSVELQWQVSYPRLAFSLDWSDLMACPEEHLIAGKTIRVPRAENQFLMMIVHHVGIEELDKLKYGMDLVMLLRKVGDALDWDYIFSKSREKGFFRLVTMGLQVARMLDKRITFPVSVHSKIENVENSEFIMSALKHWEDTRHKPLTKSWRIVLHQLKYRDRWTDRWHILKAHGRYITQFNLLYHKARWYLR</sequence>
<dbReference type="InterPro" id="IPR039498">
    <property type="entry name" value="NTP_transf_5"/>
</dbReference>
<dbReference type="Pfam" id="PF14907">
    <property type="entry name" value="NTP_transf_5"/>
    <property type="match status" value="1"/>
</dbReference>
<comment type="caution">
    <text evidence="1">The sequence shown here is derived from an EMBL/GenBank/DDBJ whole genome shotgun (WGS) entry which is preliminary data.</text>
</comment>
<evidence type="ECO:0000313" key="1">
    <source>
        <dbReference type="EMBL" id="GHB56398.1"/>
    </source>
</evidence>
<evidence type="ECO:0008006" key="3">
    <source>
        <dbReference type="Google" id="ProtNLM"/>
    </source>
</evidence>
<dbReference type="EMBL" id="BMXF01000001">
    <property type="protein sequence ID" value="GHB56398.1"/>
    <property type="molecule type" value="Genomic_DNA"/>
</dbReference>
<keyword evidence="2" id="KW-1185">Reference proteome</keyword>
<proteinExistence type="predicted"/>
<gene>
    <name evidence="1" type="ORF">GCM10007390_07170</name>
</gene>
<accession>A0A8J3D448</accession>
<dbReference type="AlphaFoldDB" id="A0A8J3D448"/>
<dbReference type="Proteomes" id="UP000598271">
    <property type="component" value="Unassembled WGS sequence"/>
</dbReference>
<reference evidence="1 2" key="1">
    <citation type="journal article" date="2014" name="Int. J. Syst. Evol. Microbiol.">
        <title>Complete genome sequence of Corynebacterium casei LMG S-19264T (=DSM 44701T), isolated from a smear-ripened cheese.</title>
        <authorList>
            <consortium name="US DOE Joint Genome Institute (JGI-PGF)"/>
            <person name="Walter F."/>
            <person name="Albersmeier A."/>
            <person name="Kalinowski J."/>
            <person name="Ruckert C."/>
        </authorList>
    </citation>
    <scope>NUCLEOTIDE SEQUENCE [LARGE SCALE GENOMIC DNA]</scope>
    <source>
        <strain evidence="1 2">KCTC 12866</strain>
    </source>
</reference>
<evidence type="ECO:0000313" key="2">
    <source>
        <dbReference type="Proteomes" id="UP000598271"/>
    </source>
</evidence>
<organism evidence="1 2">
    <name type="scientific">Persicitalea jodogahamensis</name>
    <dbReference type="NCBI Taxonomy" id="402147"/>
    <lineage>
        <taxon>Bacteria</taxon>
        <taxon>Pseudomonadati</taxon>
        <taxon>Bacteroidota</taxon>
        <taxon>Cytophagia</taxon>
        <taxon>Cytophagales</taxon>
        <taxon>Spirosomataceae</taxon>
        <taxon>Persicitalea</taxon>
    </lineage>
</organism>